<feature type="active site" evidence="5">
    <location>
        <position position="17"/>
    </location>
</feature>
<dbReference type="EMBL" id="CP011805">
    <property type="protein sequence ID" value="AKM07138.1"/>
    <property type="molecule type" value="Genomic_DNA"/>
</dbReference>
<dbReference type="InterPro" id="IPR023485">
    <property type="entry name" value="Ptyr_pPase"/>
</dbReference>
<dbReference type="PRINTS" id="PR00719">
    <property type="entry name" value="LMWPTPASE"/>
</dbReference>
<dbReference type="KEGG" id="amx:AM2010_1063"/>
<dbReference type="EC" id="3.1.3.48" evidence="2"/>
<keyword evidence="3" id="KW-0378">Hydrolase</keyword>
<evidence type="ECO:0000256" key="4">
    <source>
        <dbReference type="ARBA" id="ARBA00022912"/>
    </source>
</evidence>
<dbReference type="STRING" id="543877.AM2010_1063"/>
<feature type="active site" description="Nucleophile" evidence="5">
    <location>
        <position position="11"/>
    </location>
</feature>
<dbReference type="OrthoDB" id="9784339at2"/>
<dbReference type="RefSeq" id="WP_047806197.1">
    <property type="nucleotide sequence ID" value="NZ_CP011805.1"/>
</dbReference>
<evidence type="ECO:0000256" key="3">
    <source>
        <dbReference type="ARBA" id="ARBA00022801"/>
    </source>
</evidence>
<dbReference type="PATRIC" id="fig|543877.4.peg.1078"/>
<evidence type="ECO:0000256" key="1">
    <source>
        <dbReference type="ARBA" id="ARBA00011063"/>
    </source>
</evidence>
<feature type="active site" description="Proton donor" evidence="5">
    <location>
        <position position="126"/>
    </location>
</feature>
<comment type="similarity">
    <text evidence="1">Belongs to the low molecular weight phosphotyrosine protein phosphatase family.</text>
</comment>
<evidence type="ECO:0000313" key="8">
    <source>
        <dbReference type="Proteomes" id="UP000037643"/>
    </source>
</evidence>
<dbReference type="InterPro" id="IPR017867">
    <property type="entry name" value="Tyr_phospatase_low_mol_wt"/>
</dbReference>
<gene>
    <name evidence="7" type="ORF">AM2010_1063</name>
</gene>
<organism evidence="7 8">
    <name type="scientific">Pelagerythrobacter marensis</name>
    <dbReference type="NCBI Taxonomy" id="543877"/>
    <lineage>
        <taxon>Bacteria</taxon>
        <taxon>Pseudomonadati</taxon>
        <taxon>Pseudomonadota</taxon>
        <taxon>Alphaproteobacteria</taxon>
        <taxon>Sphingomonadales</taxon>
        <taxon>Erythrobacteraceae</taxon>
        <taxon>Pelagerythrobacter</taxon>
    </lineage>
</organism>
<dbReference type="Pfam" id="PF01451">
    <property type="entry name" value="LMWPc"/>
    <property type="match status" value="1"/>
</dbReference>
<evidence type="ECO:0000259" key="6">
    <source>
        <dbReference type="SMART" id="SM00226"/>
    </source>
</evidence>
<protein>
    <recommendedName>
        <fullName evidence="2">protein-tyrosine-phosphatase</fullName>
        <ecNumber evidence="2">3.1.3.48</ecNumber>
    </recommendedName>
</protein>
<dbReference type="GO" id="GO:0004725">
    <property type="term" value="F:protein tyrosine phosphatase activity"/>
    <property type="evidence" value="ECO:0007669"/>
    <property type="project" value="UniProtKB-EC"/>
</dbReference>
<name>A0A0G3X9W6_9SPHN</name>
<dbReference type="SMART" id="SM00226">
    <property type="entry name" value="LMWPc"/>
    <property type="match status" value="1"/>
</dbReference>
<reference evidence="7 8" key="1">
    <citation type="submission" date="2015-06" db="EMBL/GenBank/DDBJ databases">
        <authorList>
            <person name="Kim K.M."/>
        </authorList>
    </citation>
    <scope>NUCLEOTIDE SEQUENCE [LARGE SCALE GENOMIC DNA]</scope>
    <source>
        <strain evidence="7 8">KCTC 22370</strain>
    </source>
</reference>
<feature type="domain" description="Phosphotyrosine protein phosphatase I" evidence="6">
    <location>
        <begin position="5"/>
        <end position="152"/>
    </location>
</feature>
<dbReference type="PANTHER" id="PTHR11717:SF7">
    <property type="entry name" value="LOW MOLECULAR WEIGHT PHOSPHOTYROSINE PROTEIN PHOSPHATASE"/>
    <property type="match status" value="1"/>
</dbReference>
<evidence type="ECO:0000256" key="2">
    <source>
        <dbReference type="ARBA" id="ARBA00013064"/>
    </source>
</evidence>
<accession>A0A0G3X9W6</accession>
<dbReference type="PANTHER" id="PTHR11717">
    <property type="entry name" value="LOW MOLECULAR WEIGHT PROTEIN TYROSINE PHOSPHATASE"/>
    <property type="match status" value="1"/>
</dbReference>
<dbReference type="AlphaFoldDB" id="A0A0G3X9W6"/>
<dbReference type="SUPFAM" id="SSF52788">
    <property type="entry name" value="Phosphotyrosine protein phosphatases I"/>
    <property type="match status" value="1"/>
</dbReference>
<evidence type="ECO:0000256" key="5">
    <source>
        <dbReference type="PIRSR" id="PIRSR617867-1"/>
    </source>
</evidence>
<keyword evidence="4" id="KW-0904">Protein phosphatase</keyword>
<dbReference type="InterPro" id="IPR036196">
    <property type="entry name" value="Ptyr_pPase_sf"/>
</dbReference>
<proteinExistence type="inferred from homology"/>
<dbReference type="Gene3D" id="3.40.50.2300">
    <property type="match status" value="1"/>
</dbReference>
<dbReference type="CDD" id="cd16343">
    <property type="entry name" value="LMWPTP"/>
    <property type="match status" value="1"/>
</dbReference>
<dbReference type="InterPro" id="IPR050438">
    <property type="entry name" value="LMW_PTPase"/>
</dbReference>
<sequence length="154" mass="16829">MIAGPSVLFVCLGNICRSPLAEAAFRDAAARAGLDAEIDSAGTADYHVGQPPDPRSIAIAARHGIGIDHYRGRQLTAEDFHRFDWIVGMDRSNMRNIEHLRPTAAKANVAMLMDLVPGREGAEVADPWHGGEDNFIETWDDVRLGADALVERLR</sequence>
<keyword evidence="8" id="KW-1185">Reference proteome</keyword>
<evidence type="ECO:0000313" key="7">
    <source>
        <dbReference type="EMBL" id="AKM07138.1"/>
    </source>
</evidence>
<dbReference type="Proteomes" id="UP000037643">
    <property type="component" value="Chromosome"/>
</dbReference>